<organism evidence="1 2">
    <name type="scientific">Smallanthus sonchifolius</name>
    <dbReference type="NCBI Taxonomy" id="185202"/>
    <lineage>
        <taxon>Eukaryota</taxon>
        <taxon>Viridiplantae</taxon>
        <taxon>Streptophyta</taxon>
        <taxon>Embryophyta</taxon>
        <taxon>Tracheophyta</taxon>
        <taxon>Spermatophyta</taxon>
        <taxon>Magnoliopsida</taxon>
        <taxon>eudicotyledons</taxon>
        <taxon>Gunneridae</taxon>
        <taxon>Pentapetalae</taxon>
        <taxon>asterids</taxon>
        <taxon>campanulids</taxon>
        <taxon>Asterales</taxon>
        <taxon>Asteraceae</taxon>
        <taxon>Asteroideae</taxon>
        <taxon>Heliantheae alliance</taxon>
        <taxon>Millerieae</taxon>
        <taxon>Smallanthus</taxon>
    </lineage>
</organism>
<gene>
    <name evidence="1" type="ORF">L1987_83851</name>
</gene>
<reference evidence="1 2" key="2">
    <citation type="journal article" date="2022" name="Mol. Ecol. Resour.">
        <title>The genomes of chicory, endive, great burdock and yacon provide insights into Asteraceae paleo-polyploidization history and plant inulin production.</title>
        <authorList>
            <person name="Fan W."/>
            <person name="Wang S."/>
            <person name="Wang H."/>
            <person name="Wang A."/>
            <person name="Jiang F."/>
            <person name="Liu H."/>
            <person name="Zhao H."/>
            <person name="Xu D."/>
            <person name="Zhang Y."/>
        </authorList>
    </citation>
    <scope>NUCLEOTIDE SEQUENCE [LARGE SCALE GENOMIC DNA]</scope>
    <source>
        <strain evidence="2">cv. Yunnan</strain>
        <tissue evidence="1">Leaves</tissue>
    </source>
</reference>
<proteinExistence type="predicted"/>
<protein>
    <submittedName>
        <fullName evidence="1">Uncharacterized protein</fullName>
    </submittedName>
</protein>
<reference evidence="2" key="1">
    <citation type="journal article" date="2022" name="Mol. Ecol. Resour.">
        <title>The genomes of chicory, endive, great burdock and yacon provide insights into Asteraceae palaeo-polyploidization history and plant inulin production.</title>
        <authorList>
            <person name="Fan W."/>
            <person name="Wang S."/>
            <person name="Wang H."/>
            <person name="Wang A."/>
            <person name="Jiang F."/>
            <person name="Liu H."/>
            <person name="Zhao H."/>
            <person name="Xu D."/>
            <person name="Zhang Y."/>
        </authorList>
    </citation>
    <scope>NUCLEOTIDE SEQUENCE [LARGE SCALE GENOMIC DNA]</scope>
    <source>
        <strain evidence="2">cv. Yunnan</strain>
    </source>
</reference>
<dbReference type="Proteomes" id="UP001056120">
    <property type="component" value="Linkage Group LG28"/>
</dbReference>
<comment type="caution">
    <text evidence="1">The sequence shown here is derived from an EMBL/GenBank/DDBJ whole genome shotgun (WGS) entry which is preliminary data.</text>
</comment>
<accession>A0ACB8YDA5</accession>
<keyword evidence="2" id="KW-1185">Reference proteome</keyword>
<dbReference type="EMBL" id="CM042045">
    <property type="protein sequence ID" value="KAI3683348.1"/>
    <property type="molecule type" value="Genomic_DNA"/>
</dbReference>
<evidence type="ECO:0000313" key="2">
    <source>
        <dbReference type="Proteomes" id="UP001056120"/>
    </source>
</evidence>
<name>A0ACB8YDA5_9ASTR</name>
<evidence type="ECO:0000313" key="1">
    <source>
        <dbReference type="EMBL" id="KAI3683348.1"/>
    </source>
</evidence>
<sequence length="378" mass="42742">MDYAFVHFKKVVKSSEKKKCMFDQSRVEVNLEDLLLTSIVKPKISNFCIEKPCIRHSYGLNKKVQKQITNLEDKFMGYYQGMVRCSWDNGFPHYVFTVEDERKVFIEAKFMKVESITNKGVERIYVFHSNESDLLGEMSVSTSLELCPHGTQIMETTFVLSANGDNIEGYAHTLDKSQEKNKNLSKLANIFKNQSYKQRLPPMQENLWDHLSLPNLELAAIVMKDYVREGRKEVETGGWGLKFLRKDMHCESCKQNTNMNVVVPTGFHGGPRIRSGRGPSSLLQRWRSGGSCDCGGWDLGCPLTVFHATPNNQDNGFGESVSLDLFVQGSKESVPVLKMVAVSDGLYDLRYKSILSTLQVLSIVVAAIHSQSSILRQS</sequence>